<dbReference type="CDD" id="cd04301">
    <property type="entry name" value="NAT_SF"/>
    <property type="match status" value="1"/>
</dbReference>
<dbReference type="Pfam" id="PF00583">
    <property type="entry name" value="Acetyltransf_1"/>
    <property type="match status" value="1"/>
</dbReference>
<dbReference type="OrthoDB" id="2375763at2"/>
<protein>
    <recommendedName>
        <fullName evidence="2">N-acetyltransferase domain-containing protein</fullName>
    </recommendedName>
</protein>
<evidence type="ECO:0000313" key="3">
    <source>
        <dbReference type="EMBL" id="KEO83654.1"/>
    </source>
</evidence>
<dbReference type="Proteomes" id="UP000027931">
    <property type="component" value="Unassembled WGS sequence"/>
</dbReference>
<gene>
    <name evidence="3" type="ORF">EL26_08320</name>
</gene>
<dbReference type="Gene3D" id="3.40.630.30">
    <property type="match status" value="1"/>
</dbReference>
<proteinExistence type="predicted"/>
<dbReference type="eggNOG" id="COG0456">
    <property type="taxonomic scope" value="Bacteria"/>
</dbReference>
<evidence type="ECO:0000313" key="4">
    <source>
        <dbReference type="Proteomes" id="UP000027931"/>
    </source>
</evidence>
<name>A0A074LRF0_9BACL</name>
<dbReference type="SUPFAM" id="SSF55729">
    <property type="entry name" value="Acyl-CoA N-acyltransferases (Nat)"/>
    <property type="match status" value="1"/>
</dbReference>
<organism evidence="3 4">
    <name type="scientific">Tumebacillus flagellatus</name>
    <dbReference type="NCBI Taxonomy" id="1157490"/>
    <lineage>
        <taxon>Bacteria</taxon>
        <taxon>Bacillati</taxon>
        <taxon>Bacillota</taxon>
        <taxon>Bacilli</taxon>
        <taxon>Bacillales</taxon>
        <taxon>Alicyclobacillaceae</taxon>
        <taxon>Tumebacillus</taxon>
    </lineage>
</organism>
<dbReference type="STRING" id="1157490.EL26_08320"/>
<dbReference type="AlphaFoldDB" id="A0A074LRF0"/>
<dbReference type="InterPro" id="IPR016181">
    <property type="entry name" value="Acyl_CoA_acyltransferase"/>
</dbReference>
<feature type="compositionally biased region" description="Basic residues" evidence="1">
    <location>
        <begin position="1"/>
        <end position="23"/>
    </location>
</feature>
<sequence length="178" mass="19578">MPAKPRKSKPARNTKVQAKTKAKPRAEKKSPPPVSFRELKPGDDAFLLQVTRETMGEVFEKSVGTKLTDQMILQQIKSSGTSLIIEQNGRPIGYTSYTVYKPGTMYWGALVLAKSAQDQGIGSGICHEMFAHAKTLGCQVIQGHVQVENTVAVKFWKTHGFEIVGGPTQGSYEIEKKL</sequence>
<dbReference type="PROSITE" id="PS51186">
    <property type="entry name" value="GNAT"/>
    <property type="match status" value="1"/>
</dbReference>
<reference evidence="3 4" key="1">
    <citation type="journal article" date="2013" name="Int. J. Syst. Evol. Microbiol.">
        <title>Tumebacillus flagellatus sp. nov., an alpha-amylase/pullulanase-producing bacterium isolated from cassava wastewater.</title>
        <authorList>
            <person name="Wang Q."/>
            <person name="Xie N."/>
            <person name="Qin Y."/>
            <person name="Shen N."/>
            <person name="Zhu J."/>
            <person name="Mi H."/>
            <person name="Huang R."/>
        </authorList>
    </citation>
    <scope>NUCLEOTIDE SEQUENCE [LARGE SCALE GENOMIC DNA]</scope>
    <source>
        <strain evidence="3 4">GST4</strain>
    </source>
</reference>
<keyword evidence="4" id="KW-1185">Reference proteome</keyword>
<comment type="caution">
    <text evidence="3">The sequence shown here is derived from an EMBL/GenBank/DDBJ whole genome shotgun (WGS) entry which is preliminary data.</text>
</comment>
<dbReference type="InterPro" id="IPR000182">
    <property type="entry name" value="GNAT_dom"/>
</dbReference>
<accession>A0A074LRF0</accession>
<feature type="region of interest" description="Disordered" evidence="1">
    <location>
        <begin position="1"/>
        <end position="39"/>
    </location>
</feature>
<dbReference type="EMBL" id="JMIR01000009">
    <property type="protein sequence ID" value="KEO83654.1"/>
    <property type="molecule type" value="Genomic_DNA"/>
</dbReference>
<evidence type="ECO:0000256" key="1">
    <source>
        <dbReference type="SAM" id="MobiDB-lite"/>
    </source>
</evidence>
<dbReference type="GO" id="GO:0016747">
    <property type="term" value="F:acyltransferase activity, transferring groups other than amino-acyl groups"/>
    <property type="evidence" value="ECO:0007669"/>
    <property type="project" value="InterPro"/>
</dbReference>
<feature type="domain" description="N-acetyltransferase" evidence="2">
    <location>
        <begin position="34"/>
        <end position="178"/>
    </location>
</feature>
<evidence type="ECO:0000259" key="2">
    <source>
        <dbReference type="PROSITE" id="PS51186"/>
    </source>
</evidence>
<dbReference type="RefSeq" id="WP_038086465.1">
    <property type="nucleotide sequence ID" value="NZ_JMIR01000009.1"/>
</dbReference>